<dbReference type="RefSeq" id="XP_067802222.1">
    <property type="nucleotide sequence ID" value="XM_067948071.1"/>
</dbReference>
<dbReference type="EMBL" id="JALLKP010000004">
    <property type="protein sequence ID" value="KAK2195379.1"/>
    <property type="molecule type" value="Genomic_DNA"/>
</dbReference>
<feature type="compositionally biased region" description="Polar residues" evidence="1">
    <location>
        <begin position="135"/>
        <end position="155"/>
    </location>
</feature>
<feature type="region of interest" description="Disordered" evidence="1">
    <location>
        <begin position="17"/>
        <end position="50"/>
    </location>
</feature>
<dbReference type="Proteomes" id="UP001214638">
    <property type="component" value="Unassembled WGS sequence"/>
</dbReference>
<dbReference type="KEGG" id="bdw:94337352"/>
<evidence type="ECO:0000313" key="2">
    <source>
        <dbReference type="EMBL" id="KAK2195379.1"/>
    </source>
</evidence>
<protein>
    <submittedName>
        <fullName evidence="2">AP2-ERF domain</fullName>
    </submittedName>
</protein>
<feature type="region of interest" description="Disordered" evidence="1">
    <location>
        <begin position="121"/>
        <end position="156"/>
    </location>
</feature>
<proteinExistence type="predicted"/>
<sequence length="598" mass="68471">MIESEGVALQSASNVDLNATKSSGPMNHCNPPDPINHSTGTEDLKDKPKQTETVYHTCNESEFLSIASIETQPALYYNQTPLYPGVDYSYDPEKTGAYPSACYGYNYGINYTDYKQANASTQHTNGAGKEHINQHDQTTVPNDQQNKNEIPTNPEQPLYPLKQKVVAVNPVILVDKVERSLIVQWYENNIRREQRISYKKYGNAKAQQRAENLINKLLSGSTFDQLYPEKGPPVLTIFENVGEYMVTLTRDRIAREWRVDWVNSNGMKMRARWSCKKVGNEEAKKRADTFANSLIQGTFNPRLLHKATGTRLSRNDMKYNAVLNSIDSINSTTKKALAIDETDDSVPQKRTTLRRTRSDIGKRRNSKQATSVNSMRSYKTMPMYHNNTSMYNMYDEDGTLINIAALQAPIQQQSIAQSDTCATVTDSQYQNWCGWNMNAGMGDWDYYMNREVYPMVYPQYMPTMDMMTTMEQNANDGTFANVYPCYTETKMDPGMGYYDMGAKVNGATYHNWQEKTTTPAEETTFATENTTSETQIQHQGQMWNSFKHEHGDEHMYKEQEQLTARDEHCQMMQPNVLQHHQLVYPDSARYYDGTMPYN</sequence>
<keyword evidence="3" id="KW-1185">Reference proteome</keyword>
<dbReference type="GeneID" id="94337352"/>
<gene>
    <name evidence="2" type="ORF">BdWA1_003055</name>
</gene>
<dbReference type="AlphaFoldDB" id="A0AAD9PIL2"/>
<comment type="caution">
    <text evidence="2">The sequence shown here is derived from an EMBL/GenBank/DDBJ whole genome shotgun (WGS) entry which is preliminary data.</text>
</comment>
<accession>A0AAD9PIL2</accession>
<organism evidence="2 3">
    <name type="scientific">Babesia duncani</name>
    <dbReference type="NCBI Taxonomy" id="323732"/>
    <lineage>
        <taxon>Eukaryota</taxon>
        <taxon>Sar</taxon>
        <taxon>Alveolata</taxon>
        <taxon>Apicomplexa</taxon>
        <taxon>Aconoidasida</taxon>
        <taxon>Piroplasmida</taxon>
        <taxon>Babesiidae</taxon>
        <taxon>Babesia</taxon>
    </lineage>
</organism>
<name>A0AAD9PIL2_9APIC</name>
<evidence type="ECO:0000256" key="1">
    <source>
        <dbReference type="SAM" id="MobiDB-lite"/>
    </source>
</evidence>
<evidence type="ECO:0000313" key="3">
    <source>
        <dbReference type="Proteomes" id="UP001214638"/>
    </source>
</evidence>
<reference evidence="2" key="1">
    <citation type="journal article" date="2023" name="Nat. Microbiol.">
        <title>Babesia duncani multi-omics identifies virulence factors and drug targets.</title>
        <authorList>
            <person name="Singh P."/>
            <person name="Lonardi S."/>
            <person name="Liang Q."/>
            <person name="Vydyam P."/>
            <person name="Khabirova E."/>
            <person name="Fang T."/>
            <person name="Gihaz S."/>
            <person name="Thekkiniath J."/>
            <person name="Munshi M."/>
            <person name="Abel S."/>
            <person name="Ciampossin L."/>
            <person name="Batugedara G."/>
            <person name="Gupta M."/>
            <person name="Lu X.M."/>
            <person name="Lenz T."/>
            <person name="Chakravarty S."/>
            <person name="Cornillot E."/>
            <person name="Hu Y."/>
            <person name="Ma W."/>
            <person name="Gonzalez L.M."/>
            <person name="Sanchez S."/>
            <person name="Estrada K."/>
            <person name="Sanchez-Flores A."/>
            <person name="Montero E."/>
            <person name="Harb O.S."/>
            <person name="Le Roch K.G."/>
            <person name="Mamoun C.B."/>
        </authorList>
    </citation>
    <scope>NUCLEOTIDE SEQUENCE</scope>
    <source>
        <strain evidence="2">WA1</strain>
    </source>
</reference>
<feature type="compositionally biased region" description="Basic and acidic residues" evidence="1">
    <location>
        <begin position="40"/>
        <end position="50"/>
    </location>
</feature>